<keyword evidence="4" id="KW-1185">Reference proteome</keyword>
<proteinExistence type="predicted"/>
<sequence>MRVFPLCLLALLFATYSCKKGDSTDNNNTNPPITTYQPAVAFSSPQYGAADLFSLFMNPSKTAASIQGAAPNLSFSYEITGSNGMKTAADTTIKGTGTTDASGKATIFAQLLIRYKDGTLTINVRFNNTENTTITSTTKKEEFIIRTYKDILSITDFTGSTLSDTYIQAQDIAFPDTVLTKAPVAYELKANYDGRGFKITNLTIVVPPRTGGMSDFLGLFSFIGKNVTVKNVKLELSATGINTPNDGYCGGIAAFNYGTILNCSVKGTIKGGDWSLVGGLAGETIRGRLIGSSFTGTLESVHITGGLSGSLDSSYVNMCYSNYSVVCNSGGGLIGVAPTHVNGATSDTVFNSYAYIKQATVKSKFYSLFFTGNLTAAQYIYDGCYSNAGIAQTKTISYSTAQELNNLILPLQVSNLPADMTPPPANKPFKNTGDQSQPPVLWWE</sequence>
<evidence type="ECO:0008006" key="5">
    <source>
        <dbReference type="Google" id="ProtNLM"/>
    </source>
</evidence>
<feature type="chain" id="PRO_5020932581" description="GLUG domain-containing protein" evidence="2">
    <location>
        <begin position="20"/>
        <end position="444"/>
    </location>
</feature>
<gene>
    <name evidence="3" type="ORF">FAM09_27470</name>
</gene>
<evidence type="ECO:0000256" key="2">
    <source>
        <dbReference type="SAM" id="SignalP"/>
    </source>
</evidence>
<dbReference type="Gene3D" id="2.160.20.110">
    <property type="match status" value="1"/>
</dbReference>
<feature type="region of interest" description="Disordered" evidence="1">
    <location>
        <begin position="420"/>
        <end position="444"/>
    </location>
</feature>
<accession>A0A4S8HCK0</accession>
<dbReference type="OrthoDB" id="9807519at2"/>
<evidence type="ECO:0000313" key="3">
    <source>
        <dbReference type="EMBL" id="THU32533.1"/>
    </source>
</evidence>
<feature type="signal peptide" evidence="2">
    <location>
        <begin position="1"/>
        <end position="19"/>
    </location>
</feature>
<dbReference type="AlphaFoldDB" id="A0A4S8HCK0"/>
<dbReference type="Proteomes" id="UP000306918">
    <property type="component" value="Unassembled WGS sequence"/>
</dbReference>
<protein>
    <recommendedName>
        <fullName evidence="5">GLUG domain-containing protein</fullName>
    </recommendedName>
</protein>
<dbReference type="PROSITE" id="PS51257">
    <property type="entry name" value="PROKAR_LIPOPROTEIN"/>
    <property type="match status" value="1"/>
</dbReference>
<reference evidence="3 4" key="1">
    <citation type="submission" date="2019-04" db="EMBL/GenBank/DDBJ databases">
        <title>Niastella caeni sp. nov., isolated from activated sludge.</title>
        <authorList>
            <person name="Sheng M."/>
        </authorList>
    </citation>
    <scope>NUCLEOTIDE SEQUENCE [LARGE SCALE GENOMIC DNA]</scope>
    <source>
        <strain evidence="3 4">HX-2-15</strain>
    </source>
</reference>
<evidence type="ECO:0000256" key="1">
    <source>
        <dbReference type="SAM" id="MobiDB-lite"/>
    </source>
</evidence>
<comment type="caution">
    <text evidence="3">The sequence shown here is derived from an EMBL/GenBank/DDBJ whole genome shotgun (WGS) entry which is preliminary data.</text>
</comment>
<evidence type="ECO:0000313" key="4">
    <source>
        <dbReference type="Proteomes" id="UP000306918"/>
    </source>
</evidence>
<keyword evidence="2" id="KW-0732">Signal</keyword>
<name>A0A4S8HCK0_9BACT</name>
<organism evidence="3 4">
    <name type="scientific">Niastella caeni</name>
    <dbReference type="NCBI Taxonomy" id="2569763"/>
    <lineage>
        <taxon>Bacteria</taxon>
        <taxon>Pseudomonadati</taxon>
        <taxon>Bacteroidota</taxon>
        <taxon>Chitinophagia</taxon>
        <taxon>Chitinophagales</taxon>
        <taxon>Chitinophagaceae</taxon>
        <taxon>Niastella</taxon>
    </lineage>
</organism>
<dbReference type="RefSeq" id="WP_136580375.1">
    <property type="nucleotide sequence ID" value="NZ_STFF01000011.1"/>
</dbReference>
<dbReference type="EMBL" id="STFF01000011">
    <property type="protein sequence ID" value="THU32533.1"/>
    <property type="molecule type" value="Genomic_DNA"/>
</dbReference>